<keyword evidence="3" id="KW-1185">Reference proteome</keyword>
<sequence length="474" mass="54407">MIGRKAQTKAMTDAIKAKKSSFVAVTGRRRVGKTYLIREVYEKNFCFTVTGIQNADLQTQINNFVQKIAEYNKDLLVLGAVDNWQKVFFVFKNYLKSLPKNKKQVIFIDELPWISTPKSGFIQLLAHLWNDYLSLEQHFILVVCGSATSWITQNIINDKGGFHNRINLPIHLKPFTLAETNEFLKSKNINYTPTGISEIYMTLGGLPYYLEQIQRGESVTKAIERICFSETGILKYEYNNLYKALFTNWENHEAIVACLAKSHNGLTRESIIENSKVSAGGPYTRAMNDLVLTGFVEESLPFGKKKRGSIYRLVDEFSVFYHQFMKGNEKKDASIWQIISNSQKYKIWKGFAFETLCMKHIDEIKNALGIRNVYTETSCFSRKGTSTANGFQIDLIIDRKDATINLCECKFYESNFVISKKYAQEIKQRKTAFAQETGTKKMLVNTFIANEDLIENEHSLEVVDVFMNVSELMQ</sequence>
<dbReference type="InterPro" id="IPR027417">
    <property type="entry name" value="P-loop_NTPase"/>
</dbReference>
<reference evidence="2" key="1">
    <citation type="submission" date="2022-04" db="EMBL/GenBank/DDBJ databases">
        <title>Consumption of N2O by Flavobacterium azooxidireducens sp. nov. isolated from Decomposing Leaf Litter of Phragmites australis (Cav.).</title>
        <authorList>
            <person name="Behrendt U."/>
            <person name="Spanner T."/>
            <person name="Augustin J."/>
            <person name="Horn M.A."/>
            <person name="Kolb S."/>
            <person name="Ulrich A."/>
        </authorList>
    </citation>
    <scope>NUCLEOTIDE SEQUENCE</scope>
    <source>
        <strain evidence="2">IGB 4-14</strain>
    </source>
</reference>
<dbReference type="InterPro" id="IPR011579">
    <property type="entry name" value="ATPase_dom"/>
</dbReference>
<organism evidence="2 3">
    <name type="scientific">Flavobacterium azooxidireducens</name>
    <dbReference type="NCBI Taxonomy" id="1871076"/>
    <lineage>
        <taxon>Bacteria</taxon>
        <taxon>Pseudomonadati</taxon>
        <taxon>Bacteroidota</taxon>
        <taxon>Flavobacteriia</taxon>
        <taxon>Flavobacteriales</taxon>
        <taxon>Flavobacteriaceae</taxon>
        <taxon>Flavobacterium</taxon>
    </lineage>
</organism>
<evidence type="ECO:0000313" key="2">
    <source>
        <dbReference type="EMBL" id="UPQ79583.1"/>
    </source>
</evidence>
<gene>
    <name evidence="2" type="ORF">M0M57_01795</name>
</gene>
<dbReference type="EMBL" id="CP096205">
    <property type="protein sequence ID" value="UPQ79583.1"/>
    <property type="molecule type" value="Genomic_DNA"/>
</dbReference>
<evidence type="ECO:0000313" key="3">
    <source>
        <dbReference type="Proteomes" id="UP000830583"/>
    </source>
</evidence>
<dbReference type="Pfam" id="PF01637">
    <property type="entry name" value="ATPase_2"/>
    <property type="match status" value="1"/>
</dbReference>
<dbReference type="PANTHER" id="PTHR34704">
    <property type="entry name" value="ATPASE"/>
    <property type="match status" value="1"/>
</dbReference>
<dbReference type="SUPFAM" id="SSF52540">
    <property type="entry name" value="P-loop containing nucleoside triphosphate hydrolases"/>
    <property type="match status" value="1"/>
</dbReference>
<dbReference type="RefSeq" id="WP_248434830.1">
    <property type="nucleotide sequence ID" value="NZ_CP096205.1"/>
</dbReference>
<dbReference type="Gene3D" id="3.40.50.300">
    <property type="entry name" value="P-loop containing nucleotide triphosphate hydrolases"/>
    <property type="match status" value="1"/>
</dbReference>
<name>A0ABY4KIT1_9FLAO</name>
<keyword evidence="2" id="KW-0547">Nucleotide-binding</keyword>
<feature type="domain" description="ATPase" evidence="1">
    <location>
        <begin position="4"/>
        <end position="213"/>
    </location>
</feature>
<dbReference type="GO" id="GO:0005524">
    <property type="term" value="F:ATP binding"/>
    <property type="evidence" value="ECO:0007669"/>
    <property type="project" value="UniProtKB-KW"/>
</dbReference>
<accession>A0ABY4KIT1</accession>
<dbReference type="Proteomes" id="UP000830583">
    <property type="component" value="Chromosome"/>
</dbReference>
<evidence type="ECO:0000259" key="1">
    <source>
        <dbReference type="Pfam" id="PF01637"/>
    </source>
</evidence>
<proteinExistence type="predicted"/>
<dbReference type="PANTHER" id="PTHR34704:SF1">
    <property type="entry name" value="ATPASE"/>
    <property type="match status" value="1"/>
</dbReference>
<protein>
    <submittedName>
        <fullName evidence="2">ATP-binding protein</fullName>
    </submittedName>
</protein>
<keyword evidence="2" id="KW-0067">ATP-binding</keyword>